<sequence length="241" mass="26237">MKFTLSVLLLPLLALSGCSLLYSNIDPQKSQAQASTQADRWQVSGEDSVVSAPTGSGLSYRPDRRDLMTQRPQPVAHQYQDPLPSGFRASLTHKPLHDYADQLAMQLMAHTPSLDDANIGVASFVRLNQSLQETTVLGNQLSEYLMAVLQDYGVSVVEYKLAPSLFVTPHGDIALTRDSRLLKTTAAIDHVLTGTMVETPRGVQINARIVTLKTGQLVAASSLQIPAFMVTSLNHPQAESR</sequence>
<reference evidence="4 5" key="1">
    <citation type="submission" date="2020-11" db="EMBL/GenBank/DDBJ databases">
        <title>Complete genome sequence for Salinimonas sp. strain G2-b.</title>
        <authorList>
            <person name="Park S.-J."/>
        </authorList>
    </citation>
    <scope>NUCLEOTIDE SEQUENCE [LARGE SCALE GENOMIC DNA]</scope>
    <source>
        <strain evidence="4 5">G2-b</strain>
    </source>
</reference>
<dbReference type="KEGG" id="smaa:IT774_05885"/>
<proteinExistence type="predicted"/>
<feature type="region of interest" description="Disordered" evidence="1">
    <location>
        <begin position="36"/>
        <end position="65"/>
    </location>
</feature>
<feature type="domain" description="FlgO" evidence="3">
    <location>
        <begin position="102"/>
        <end position="227"/>
    </location>
</feature>
<evidence type="ECO:0000256" key="1">
    <source>
        <dbReference type="SAM" id="MobiDB-lite"/>
    </source>
</evidence>
<organism evidence="4 5">
    <name type="scientific">Salinimonas marina</name>
    <dbReference type="NCBI Taxonomy" id="2785918"/>
    <lineage>
        <taxon>Bacteria</taxon>
        <taxon>Pseudomonadati</taxon>
        <taxon>Pseudomonadota</taxon>
        <taxon>Gammaproteobacteria</taxon>
        <taxon>Alteromonadales</taxon>
        <taxon>Alteromonadaceae</taxon>
        <taxon>Alteromonas/Salinimonas group</taxon>
        <taxon>Salinimonas</taxon>
    </lineage>
</organism>
<evidence type="ECO:0000259" key="3">
    <source>
        <dbReference type="Pfam" id="PF17680"/>
    </source>
</evidence>
<keyword evidence="5" id="KW-1185">Reference proteome</keyword>
<feature type="chain" id="PRO_5032476721" description="FlgO domain-containing protein" evidence="2">
    <location>
        <begin position="22"/>
        <end position="241"/>
    </location>
</feature>
<feature type="signal peptide" evidence="2">
    <location>
        <begin position="1"/>
        <end position="21"/>
    </location>
</feature>
<evidence type="ECO:0000256" key="2">
    <source>
        <dbReference type="SAM" id="SignalP"/>
    </source>
</evidence>
<evidence type="ECO:0000313" key="5">
    <source>
        <dbReference type="Proteomes" id="UP000595095"/>
    </source>
</evidence>
<protein>
    <recommendedName>
        <fullName evidence="3">FlgO domain-containing protein</fullName>
    </recommendedName>
</protein>
<dbReference type="Proteomes" id="UP000595095">
    <property type="component" value="Chromosome"/>
</dbReference>
<dbReference type="InterPro" id="IPR041215">
    <property type="entry name" value="FlgO_dom"/>
</dbReference>
<dbReference type="Pfam" id="PF17680">
    <property type="entry name" value="FlgO"/>
    <property type="match status" value="1"/>
</dbReference>
<evidence type="ECO:0000313" key="4">
    <source>
        <dbReference type="EMBL" id="QPG06679.1"/>
    </source>
</evidence>
<accession>A0A7S9HDZ8</accession>
<dbReference type="AlphaFoldDB" id="A0A7S9HDZ8"/>
<gene>
    <name evidence="4" type="ORF">IT774_05885</name>
</gene>
<name>A0A7S9HDZ8_9ALTE</name>
<dbReference type="PROSITE" id="PS51257">
    <property type="entry name" value="PROKAR_LIPOPROTEIN"/>
    <property type="match status" value="1"/>
</dbReference>
<dbReference type="RefSeq" id="WP_195811754.1">
    <property type="nucleotide sequence ID" value="NZ_CP064795.1"/>
</dbReference>
<keyword evidence="2" id="KW-0732">Signal</keyword>
<dbReference type="EMBL" id="CP064795">
    <property type="protein sequence ID" value="QPG06679.1"/>
    <property type="molecule type" value="Genomic_DNA"/>
</dbReference>